<comment type="function">
    <text evidence="13">Adenine glycosylase active on G-A mispairs.</text>
</comment>
<dbReference type="SMART" id="SM00525">
    <property type="entry name" value="FES"/>
    <property type="match status" value="1"/>
</dbReference>
<dbReference type="Pfam" id="PF00730">
    <property type="entry name" value="HhH-GPD"/>
    <property type="match status" value="1"/>
</dbReference>
<dbReference type="Gene3D" id="3.90.79.10">
    <property type="entry name" value="Nucleoside Triphosphate Pyrophosphohydrolase"/>
    <property type="match status" value="1"/>
</dbReference>
<keyword evidence="16" id="KW-1185">Reference proteome</keyword>
<evidence type="ECO:0000256" key="6">
    <source>
        <dbReference type="ARBA" id="ARBA00022723"/>
    </source>
</evidence>
<dbReference type="EC" id="3.2.2.31" evidence="3 13"/>
<dbReference type="GO" id="GO:0000701">
    <property type="term" value="F:purine-specific mismatch base pair DNA N-glycosylase activity"/>
    <property type="evidence" value="ECO:0007669"/>
    <property type="project" value="UniProtKB-EC"/>
</dbReference>
<dbReference type="PANTHER" id="PTHR42944">
    <property type="entry name" value="ADENINE DNA GLYCOSYLASE"/>
    <property type="match status" value="1"/>
</dbReference>
<dbReference type="Gene3D" id="1.10.1670.10">
    <property type="entry name" value="Helix-hairpin-Helix base-excision DNA repair enzymes (C-terminal)"/>
    <property type="match status" value="1"/>
</dbReference>
<dbReference type="CDD" id="cd03431">
    <property type="entry name" value="NUDIX_DNA_Glycosylase_C-MutY"/>
    <property type="match status" value="1"/>
</dbReference>
<evidence type="ECO:0000256" key="4">
    <source>
        <dbReference type="ARBA" id="ARBA00022023"/>
    </source>
</evidence>
<dbReference type="GO" id="GO:0006284">
    <property type="term" value="P:base-excision repair"/>
    <property type="evidence" value="ECO:0007669"/>
    <property type="project" value="UniProtKB-UniRule"/>
</dbReference>
<evidence type="ECO:0000256" key="3">
    <source>
        <dbReference type="ARBA" id="ARBA00012045"/>
    </source>
</evidence>
<keyword evidence="7 13" id="KW-0227">DNA damage</keyword>
<dbReference type="OrthoDB" id="10248838at2759"/>
<accession>A0A8T2VP66</accession>
<evidence type="ECO:0000256" key="8">
    <source>
        <dbReference type="ARBA" id="ARBA00022801"/>
    </source>
</evidence>
<evidence type="ECO:0000256" key="9">
    <source>
        <dbReference type="ARBA" id="ARBA00023004"/>
    </source>
</evidence>
<dbReference type="InterPro" id="IPR003651">
    <property type="entry name" value="Endonuclease3_FeS-loop_motif"/>
</dbReference>
<evidence type="ECO:0000256" key="13">
    <source>
        <dbReference type="RuleBase" id="RU365096"/>
    </source>
</evidence>
<feature type="domain" description="Nudix hydrolase" evidence="14">
    <location>
        <begin position="298"/>
        <end position="459"/>
    </location>
</feature>
<dbReference type="GO" id="GO:0006298">
    <property type="term" value="P:mismatch repair"/>
    <property type="evidence" value="ECO:0007669"/>
    <property type="project" value="TreeGrafter"/>
</dbReference>
<evidence type="ECO:0000256" key="2">
    <source>
        <dbReference type="ARBA" id="ARBA00008343"/>
    </source>
</evidence>
<dbReference type="SUPFAM" id="SSF48150">
    <property type="entry name" value="DNA-glycosylase"/>
    <property type="match status" value="1"/>
</dbReference>
<dbReference type="Gene3D" id="1.10.340.30">
    <property type="entry name" value="Hypothetical protein, domain 2"/>
    <property type="match status" value="1"/>
</dbReference>
<protein>
    <recommendedName>
        <fullName evidence="4 13">Adenine DNA glycosylase</fullName>
        <ecNumber evidence="3 13">3.2.2.31</ecNumber>
    </recommendedName>
</protein>
<evidence type="ECO:0000256" key="12">
    <source>
        <dbReference type="ARBA" id="ARBA00023295"/>
    </source>
</evidence>
<organism evidence="15 16">
    <name type="scientific">Ceratopteris richardii</name>
    <name type="common">Triangle waterfern</name>
    <dbReference type="NCBI Taxonomy" id="49495"/>
    <lineage>
        <taxon>Eukaryota</taxon>
        <taxon>Viridiplantae</taxon>
        <taxon>Streptophyta</taxon>
        <taxon>Embryophyta</taxon>
        <taxon>Tracheophyta</taxon>
        <taxon>Polypodiopsida</taxon>
        <taxon>Polypodiidae</taxon>
        <taxon>Polypodiales</taxon>
        <taxon>Pteridineae</taxon>
        <taxon>Pteridaceae</taxon>
        <taxon>Parkerioideae</taxon>
        <taxon>Ceratopteris</taxon>
    </lineage>
</organism>
<dbReference type="CDD" id="cd00056">
    <property type="entry name" value="ENDO3c"/>
    <property type="match status" value="1"/>
</dbReference>
<evidence type="ECO:0000256" key="11">
    <source>
        <dbReference type="ARBA" id="ARBA00023204"/>
    </source>
</evidence>
<comment type="cofactor">
    <cofactor evidence="13">
        <name>[4Fe-4S] cluster</name>
        <dbReference type="ChEBI" id="CHEBI:49883"/>
    </cofactor>
    <text evidence="13">Binds 1 [4Fe-4S] cluster.</text>
</comment>
<comment type="catalytic activity">
    <reaction evidence="1 13">
        <text>Hydrolyzes free adenine bases from 7,8-dihydro-8-oxoguanine:adenine mismatched double-stranded DNA, leaving an apurinic site.</text>
        <dbReference type="EC" id="3.2.2.31"/>
    </reaction>
</comment>
<reference evidence="15" key="1">
    <citation type="submission" date="2021-08" db="EMBL/GenBank/DDBJ databases">
        <title>WGS assembly of Ceratopteris richardii.</title>
        <authorList>
            <person name="Marchant D.B."/>
            <person name="Chen G."/>
            <person name="Jenkins J."/>
            <person name="Shu S."/>
            <person name="Leebens-Mack J."/>
            <person name="Grimwood J."/>
            <person name="Schmutz J."/>
            <person name="Soltis P."/>
            <person name="Soltis D."/>
            <person name="Chen Z.-H."/>
        </authorList>
    </citation>
    <scope>NUCLEOTIDE SEQUENCE</scope>
    <source>
        <strain evidence="15">Whitten #5841</strain>
        <tissue evidence="15">Leaf</tissue>
    </source>
</reference>
<comment type="caution">
    <text evidence="15">The sequence shown here is derived from an EMBL/GenBank/DDBJ whole genome shotgun (WGS) entry which is preliminary data.</text>
</comment>
<keyword evidence="8" id="KW-0378">Hydrolase</keyword>
<dbReference type="AlphaFoldDB" id="A0A8T2VP66"/>
<dbReference type="PANTHER" id="PTHR42944:SF1">
    <property type="entry name" value="ADENINE DNA GLYCOSYLASE"/>
    <property type="match status" value="1"/>
</dbReference>
<dbReference type="InterPro" id="IPR003265">
    <property type="entry name" value="HhH-GPD_domain"/>
</dbReference>
<evidence type="ECO:0000256" key="10">
    <source>
        <dbReference type="ARBA" id="ARBA00023014"/>
    </source>
</evidence>
<evidence type="ECO:0000313" key="15">
    <source>
        <dbReference type="EMBL" id="KAH7447924.1"/>
    </source>
</evidence>
<dbReference type="InterPro" id="IPR029119">
    <property type="entry name" value="MutY_C"/>
</dbReference>
<dbReference type="SMART" id="SM00478">
    <property type="entry name" value="ENDO3c"/>
    <property type="match status" value="1"/>
</dbReference>
<comment type="similarity">
    <text evidence="2 13">Belongs to the Nth/MutY family.</text>
</comment>
<name>A0A8T2VP66_CERRI</name>
<dbReference type="FunFam" id="1.10.340.30:FF:000002">
    <property type="entry name" value="Adenine DNA glycosylase"/>
    <property type="match status" value="1"/>
</dbReference>
<dbReference type="PROSITE" id="PS51462">
    <property type="entry name" value="NUDIX"/>
    <property type="match status" value="1"/>
</dbReference>
<evidence type="ECO:0000256" key="7">
    <source>
        <dbReference type="ARBA" id="ARBA00022763"/>
    </source>
</evidence>
<dbReference type="GO" id="GO:0005634">
    <property type="term" value="C:nucleus"/>
    <property type="evidence" value="ECO:0007669"/>
    <property type="project" value="TreeGrafter"/>
</dbReference>
<keyword evidence="6" id="KW-0479">Metal-binding</keyword>
<proteinExistence type="inferred from homology"/>
<keyword evidence="12 13" id="KW-0326">Glycosidase</keyword>
<gene>
    <name evidence="15" type="ORF">KP509_01G127600</name>
</gene>
<dbReference type="GO" id="GO:0046872">
    <property type="term" value="F:metal ion binding"/>
    <property type="evidence" value="ECO:0007669"/>
    <property type="project" value="UniProtKB-UniRule"/>
</dbReference>
<evidence type="ECO:0000256" key="5">
    <source>
        <dbReference type="ARBA" id="ARBA00022485"/>
    </source>
</evidence>
<dbReference type="InterPro" id="IPR011257">
    <property type="entry name" value="DNA_glycosylase"/>
</dbReference>
<keyword evidence="9 13" id="KW-0408">Iron</keyword>
<dbReference type="InterPro" id="IPR044298">
    <property type="entry name" value="MIG/MutY"/>
</dbReference>
<keyword evidence="11" id="KW-0234">DNA repair</keyword>
<dbReference type="GO" id="GO:0035485">
    <property type="term" value="F:adenine/guanine mispair binding"/>
    <property type="evidence" value="ECO:0007669"/>
    <property type="project" value="TreeGrafter"/>
</dbReference>
<dbReference type="GO" id="GO:0051539">
    <property type="term" value="F:4 iron, 4 sulfur cluster binding"/>
    <property type="evidence" value="ECO:0007669"/>
    <property type="project" value="UniProtKB-UniRule"/>
</dbReference>
<dbReference type="InterPro" id="IPR023170">
    <property type="entry name" value="HhH_base_excis_C"/>
</dbReference>
<dbReference type="InterPro" id="IPR015797">
    <property type="entry name" value="NUDIX_hydrolase-like_dom_sf"/>
</dbReference>
<dbReference type="InterPro" id="IPR005760">
    <property type="entry name" value="A/G_AdeGlyc_MutY"/>
</dbReference>
<dbReference type="InterPro" id="IPR000086">
    <property type="entry name" value="NUDIX_hydrolase_dom"/>
</dbReference>
<evidence type="ECO:0000313" key="16">
    <source>
        <dbReference type="Proteomes" id="UP000825935"/>
    </source>
</evidence>
<dbReference type="NCBIfam" id="TIGR01084">
    <property type="entry name" value="mutY"/>
    <property type="match status" value="1"/>
</dbReference>
<sequence length="477" mass="53790">MAELASTARPAEPQVLPTPKCIPRLGVRKLPSKRQAIIADIEDSAPCFSKEQAAVIRGDLLTWYTAHHRKLPWRFTQDSSISQDLRQRRAYATWVSEVMLQQTRVATVIDYFNRWMNKWPTVRDLASATQEEVNSVWAGLGYYRRARFLLEGAKQIVEVHEGLLPSSSKQLQKIRGIGRYTAGAIASIAFDQPVPVVDGNVVRVLCRLKAISNVPRTSSTMEILWTLAEQLVDDKRPGDLNQALMELGATICSPTSPQCLHCPLKETCVGYKLSQETQNTRNPVQVTDYPMKAVKPAPRQEYVAVCVLEKSVISGYDTDSFELDATDSCLLLVRRPKTGLLAGLWEFPSASLESDNPSLKACRAAIDKYLESILGIRANSESELVIERKLVGAYKHVFSHIHMHMKIEWMRIHVDKKDPHWDTNAKTLNGTEAKWVPINGLHDVGLTSGVKKVYEMFLEFRGRKTITKLRGKRKRID</sequence>
<evidence type="ECO:0000259" key="14">
    <source>
        <dbReference type="PROSITE" id="PS51462"/>
    </source>
</evidence>
<dbReference type="FunFam" id="1.10.1670.10:FF:000002">
    <property type="entry name" value="Adenine DNA glycosylase"/>
    <property type="match status" value="1"/>
</dbReference>
<dbReference type="OMA" id="CRPGDFN"/>
<dbReference type="GO" id="GO:0032357">
    <property type="term" value="F:oxidized purine DNA binding"/>
    <property type="evidence" value="ECO:0007669"/>
    <property type="project" value="TreeGrafter"/>
</dbReference>
<keyword evidence="10" id="KW-0411">Iron-sulfur</keyword>
<dbReference type="Proteomes" id="UP000825935">
    <property type="component" value="Chromosome 1"/>
</dbReference>
<evidence type="ECO:0000256" key="1">
    <source>
        <dbReference type="ARBA" id="ARBA00000843"/>
    </source>
</evidence>
<keyword evidence="5" id="KW-0004">4Fe-4S</keyword>
<dbReference type="SUPFAM" id="SSF55811">
    <property type="entry name" value="Nudix"/>
    <property type="match status" value="1"/>
</dbReference>
<dbReference type="GO" id="GO:0034039">
    <property type="term" value="F:8-oxo-7,8-dihydroguanine DNA N-glycosylase activity"/>
    <property type="evidence" value="ECO:0007669"/>
    <property type="project" value="TreeGrafter"/>
</dbReference>
<dbReference type="Pfam" id="PF14815">
    <property type="entry name" value="NUDIX_4"/>
    <property type="match status" value="1"/>
</dbReference>
<dbReference type="EMBL" id="CM035406">
    <property type="protein sequence ID" value="KAH7447924.1"/>
    <property type="molecule type" value="Genomic_DNA"/>
</dbReference>